<proteinExistence type="predicted"/>
<accession>A0ACC2XGN3</accession>
<reference evidence="1" key="1">
    <citation type="submission" date="2023-04" db="EMBL/GenBank/DDBJ databases">
        <title>Draft Genome sequencing of Naganishia species isolated from polar environments using Oxford Nanopore Technology.</title>
        <authorList>
            <person name="Leo P."/>
            <person name="Venkateswaran K."/>
        </authorList>
    </citation>
    <scope>NUCLEOTIDE SEQUENCE</scope>
    <source>
        <strain evidence="1">DBVPG 5303</strain>
    </source>
</reference>
<sequence>MPASSKPIALVTGASSGIGRTSSIALIKAGWRVVLSGRRKEELETTAEMARKALREDGKEDDSNDDQLVLVAVGDVSQESNVKEMFEQIKQVYGRLDLLFNLRKQSNDVPHMQNAGISGKAIPLEDLDIQDYLSVMAINVTASVICTQYATRIMKEQTPQGGRIINNGSIAAYSPRPNATSYTISKHAISGLTKSTSLDGRKYNIAACQLDIGNAATAMGGGAANGVPQPDGTSKPEATFDVEEVGRAIVYMASLPLGANVFNMTLMATTMPFIARG</sequence>
<dbReference type="EMBL" id="JASBWV010000015">
    <property type="protein sequence ID" value="KAJ9122201.1"/>
    <property type="molecule type" value="Genomic_DNA"/>
</dbReference>
<evidence type="ECO:0000313" key="1">
    <source>
        <dbReference type="EMBL" id="KAJ9122201.1"/>
    </source>
</evidence>
<protein>
    <submittedName>
        <fullName evidence="1">Uncharacterized protein</fullName>
    </submittedName>
</protein>
<organism evidence="1 2">
    <name type="scientific">Naganishia onofrii</name>
    <dbReference type="NCBI Taxonomy" id="1851511"/>
    <lineage>
        <taxon>Eukaryota</taxon>
        <taxon>Fungi</taxon>
        <taxon>Dikarya</taxon>
        <taxon>Basidiomycota</taxon>
        <taxon>Agaricomycotina</taxon>
        <taxon>Tremellomycetes</taxon>
        <taxon>Filobasidiales</taxon>
        <taxon>Filobasidiaceae</taxon>
        <taxon>Naganishia</taxon>
    </lineage>
</organism>
<keyword evidence="2" id="KW-1185">Reference proteome</keyword>
<comment type="caution">
    <text evidence="1">The sequence shown here is derived from an EMBL/GenBank/DDBJ whole genome shotgun (WGS) entry which is preliminary data.</text>
</comment>
<gene>
    <name evidence="1" type="ORF">QFC24_004431</name>
</gene>
<evidence type="ECO:0000313" key="2">
    <source>
        <dbReference type="Proteomes" id="UP001234202"/>
    </source>
</evidence>
<name>A0ACC2XGN3_9TREE</name>
<dbReference type="Proteomes" id="UP001234202">
    <property type="component" value="Unassembled WGS sequence"/>
</dbReference>